<dbReference type="InterPro" id="IPR012348">
    <property type="entry name" value="RNR-like"/>
</dbReference>
<reference evidence="2" key="1">
    <citation type="journal article" date="2019" name="Int. J. Syst. Evol. Microbiol.">
        <title>The Global Catalogue of Microorganisms (GCM) 10K type strain sequencing project: providing services to taxonomists for standard genome sequencing and annotation.</title>
        <authorList>
            <consortium name="The Broad Institute Genomics Platform"/>
            <consortium name="The Broad Institute Genome Sequencing Center for Infectious Disease"/>
            <person name="Wu L."/>
            <person name="Ma J."/>
        </authorList>
    </citation>
    <scope>NUCLEOTIDE SEQUENCE [LARGE SCALE GENOMIC DNA]</scope>
    <source>
        <strain evidence="2">CCUG 62974</strain>
    </source>
</reference>
<feature type="non-terminal residue" evidence="1">
    <location>
        <position position="1"/>
    </location>
</feature>
<proteinExistence type="predicted"/>
<sequence>GPLLPAIIAAFVEPDREAAAVVARSAGLSREEARTVAAETLPVVWTAQETASRARTVVRYFEEAGALDDGATREAFASAGLLRHDRDG</sequence>
<protein>
    <submittedName>
        <fullName evidence="1">Uncharacterized protein</fullName>
    </submittedName>
</protein>
<organism evidence="1 2">
    <name type="scientific">Streptosporangium algeriense</name>
    <dbReference type="NCBI Taxonomy" id="1682748"/>
    <lineage>
        <taxon>Bacteria</taxon>
        <taxon>Bacillati</taxon>
        <taxon>Actinomycetota</taxon>
        <taxon>Actinomycetes</taxon>
        <taxon>Streptosporangiales</taxon>
        <taxon>Streptosporangiaceae</taxon>
        <taxon>Streptosporangium</taxon>
    </lineage>
</organism>
<keyword evidence="2" id="KW-1185">Reference proteome</keyword>
<dbReference type="EMBL" id="JBHTHX010001731">
    <property type="protein sequence ID" value="MFD0889249.1"/>
    <property type="molecule type" value="Genomic_DNA"/>
</dbReference>
<name>A0ABW3DZS9_9ACTN</name>
<comment type="caution">
    <text evidence="1">The sequence shown here is derived from an EMBL/GenBank/DDBJ whole genome shotgun (WGS) entry which is preliminary data.</text>
</comment>
<evidence type="ECO:0000313" key="1">
    <source>
        <dbReference type="EMBL" id="MFD0889249.1"/>
    </source>
</evidence>
<gene>
    <name evidence="1" type="ORF">ACFQ08_32340</name>
</gene>
<accession>A0ABW3DZS9</accession>
<evidence type="ECO:0000313" key="2">
    <source>
        <dbReference type="Proteomes" id="UP001597024"/>
    </source>
</evidence>
<dbReference type="Gene3D" id="1.10.620.20">
    <property type="entry name" value="Ribonucleotide Reductase, subunit A"/>
    <property type="match status" value="1"/>
</dbReference>
<dbReference type="Proteomes" id="UP001597024">
    <property type="component" value="Unassembled WGS sequence"/>
</dbReference>